<feature type="region of interest" description="Disordered" evidence="1">
    <location>
        <begin position="1"/>
        <end position="70"/>
    </location>
</feature>
<evidence type="ECO:0000313" key="2">
    <source>
        <dbReference type="EMBL" id="GAA0180545.1"/>
    </source>
</evidence>
<keyword evidence="3" id="KW-1185">Reference proteome</keyword>
<protein>
    <submittedName>
        <fullName evidence="2">Uncharacterized protein</fullName>
    </submittedName>
</protein>
<evidence type="ECO:0000313" key="3">
    <source>
        <dbReference type="Proteomes" id="UP001454036"/>
    </source>
</evidence>
<feature type="compositionally biased region" description="Basic and acidic residues" evidence="1">
    <location>
        <begin position="107"/>
        <end position="118"/>
    </location>
</feature>
<feature type="compositionally biased region" description="Polar residues" evidence="1">
    <location>
        <begin position="9"/>
        <end position="19"/>
    </location>
</feature>
<feature type="region of interest" description="Disordered" evidence="1">
    <location>
        <begin position="97"/>
        <end position="142"/>
    </location>
</feature>
<dbReference type="Proteomes" id="UP001454036">
    <property type="component" value="Unassembled WGS sequence"/>
</dbReference>
<reference evidence="2 3" key="1">
    <citation type="submission" date="2024-01" db="EMBL/GenBank/DDBJ databases">
        <title>The complete chloroplast genome sequence of Lithospermum erythrorhizon: insights into the phylogenetic relationship among Boraginaceae species and the maternal lineages of purple gromwells.</title>
        <authorList>
            <person name="Okada T."/>
            <person name="Watanabe K."/>
        </authorList>
    </citation>
    <scope>NUCLEOTIDE SEQUENCE [LARGE SCALE GENOMIC DNA]</scope>
</reference>
<accession>A0AAV3RPN6</accession>
<comment type="caution">
    <text evidence="2">The sequence shown here is derived from an EMBL/GenBank/DDBJ whole genome shotgun (WGS) entry which is preliminary data.</text>
</comment>
<dbReference type="AlphaFoldDB" id="A0AAV3RPN6"/>
<dbReference type="EMBL" id="BAABME010010635">
    <property type="protein sequence ID" value="GAA0180545.1"/>
    <property type="molecule type" value="Genomic_DNA"/>
</dbReference>
<gene>
    <name evidence="2" type="ORF">LIER_30126</name>
</gene>
<organism evidence="2 3">
    <name type="scientific">Lithospermum erythrorhizon</name>
    <name type="common">Purple gromwell</name>
    <name type="synonym">Lithospermum officinale var. erythrorhizon</name>
    <dbReference type="NCBI Taxonomy" id="34254"/>
    <lineage>
        <taxon>Eukaryota</taxon>
        <taxon>Viridiplantae</taxon>
        <taxon>Streptophyta</taxon>
        <taxon>Embryophyta</taxon>
        <taxon>Tracheophyta</taxon>
        <taxon>Spermatophyta</taxon>
        <taxon>Magnoliopsida</taxon>
        <taxon>eudicotyledons</taxon>
        <taxon>Gunneridae</taxon>
        <taxon>Pentapetalae</taxon>
        <taxon>asterids</taxon>
        <taxon>lamiids</taxon>
        <taxon>Boraginales</taxon>
        <taxon>Boraginaceae</taxon>
        <taxon>Boraginoideae</taxon>
        <taxon>Lithospermeae</taxon>
        <taxon>Lithospermum</taxon>
    </lineage>
</organism>
<name>A0AAV3RPN6_LITER</name>
<proteinExistence type="predicted"/>
<evidence type="ECO:0000256" key="1">
    <source>
        <dbReference type="SAM" id="MobiDB-lite"/>
    </source>
</evidence>
<sequence>MEHIIQNRPGVSTRPQSSLARAPAIPNKEPMKTQRPPRMTPIQPGKAQSDGPRPSLGILNPGTDVRQEKGEAPTVWALARIYHINWRRLGKGNHNGHWLEWSISNDSHTREPSYRYDYDLTTSNSSPERSPLGENIPVTKER</sequence>